<dbReference type="InterPro" id="IPR011042">
    <property type="entry name" value="6-blade_b-propeller_TolB-like"/>
</dbReference>
<protein>
    <submittedName>
        <fullName evidence="1">Uncharacterized protein</fullName>
    </submittedName>
</protein>
<dbReference type="Gene3D" id="2.120.10.30">
    <property type="entry name" value="TolB, C-terminal domain"/>
    <property type="match status" value="1"/>
</dbReference>
<dbReference type="AlphaFoldDB" id="A0AAV5STS8"/>
<dbReference type="EMBL" id="BTSX01000002">
    <property type="protein sequence ID" value="GMS86566.1"/>
    <property type="molecule type" value="Genomic_DNA"/>
</dbReference>
<gene>
    <name evidence="1" type="ORF">PENTCL1PPCAC_8741</name>
</gene>
<dbReference type="PANTHER" id="PTHR11799">
    <property type="entry name" value="PARAOXONASE"/>
    <property type="match status" value="1"/>
</dbReference>
<reference evidence="1" key="1">
    <citation type="submission" date="2023-10" db="EMBL/GenBank/DDBJ databases">
        <title>Genome assembly of Pristionchus species.</title>
        <authorList>
            <person name="Yoshida K."/>
            <person name="Sommer R.J."/>
        </authorList>
    </citation>
    <scope>NUCLEOTIDE SEQUENCE</scope>
    <source>
        <strain evidence="1">RS0144</strain>
    </source>
</reference>
<accession>A0AAV5STS8</accession>
<feature type="non-terminal residue" evidence="1">
    <location>
        <position position="89"/>
    </location>
</feature>
<evidence type="ECO:0000313" key="2">
    <source>
        <dbReference type="Proteomes" id="UP001432027"/>
    </source>
</evidence>
<keyword evidence="2" id="KW-1185">Reference proteome</keyword>
<evidence type="ECO:0000313" key="1">
    <source>
        <dbReference type="EMBL" id="GMS86566.1"/>
    </source>
</evidence>
<organism evidence="1 2">
    <name type="scientific">Pristionchus entomophagus</name>
    <dbReference type="NCBI Taxonomy" id="358040"/>
    <lineage>
        <taxon>Eukaryota</taxon>
        <taxon>Metazoa</taxon>
        <taxon>Ecdysozoa</taxon>
        <taxon>Nematoda</taxon>
        <taxon>Chromadorea</taxon>
        <taxon>Rhabditida</taxon>
        <taxon>Rhabditina</taxon>
        <taxon>Diplogasteromorpha</taxon>
        <taxon>Diplogasteroidea</taxon>
        <taxon>Neodiplogasteridae</taxon>
        <taxon>Pristionchus</taxon>
    </lineage>
</organism>
<dbReference type="InterPro" id="IPR051288">
    <property type="entry name" value="Serum_paraoxonase/arylesterase"/>
</dbReference>
<sequence>MFLYDFNQKVGTDQLKAKEIPIKGDSFDQDNFHPHGLTHWVVNGVIRLYVIVHDDEFKHSIQCSTTIPRVPLSSTRRPSSIPLSLGPTL</sequence>
<proteinExistence type="predicted"/>
<name>A0AAV5STS8_9BILA</name>
<dbReference type="Proteomes" id="UP001432027">
    <property type="component" value="Unassembled WGS sequence"/>
</dbReference>
<comment type="caution">
    <text evidence="1">The sequence shown here is derived from an EMBL/GenBank/DDBJ whole genome shotgun (WGS) entry which is preliminary data.</text>
</comment>
<dbReference type="PANTHER" id="PTHR11799:SF12">
    <property type="entry name" value="PARAOXONASE-RELATED"/>
    <property type="match status" value="1"/>
</dbReference>